<accession>A0A6A3L0P5</accession>
<gene>
    <name evidence="9" type="ORF">PR001_g16466</name>
</gene>
<dbReference type="InterPro" id="IPR033010">
    <property type="entry name" value="Cdc20/Fizzy"/>
</dbReference>
<feature type="domain" description="CDC20/Fizzy WD40" evidence="8">
    <location>
        <begin position="131"/>
        <end position="444"/>
    </location>
</feature>
<feature type="repeat" description="WD" evidence="7">
    <location>
        <begin position="323"/>
        <end position="367"/>
    </location>
</feature>
<dbReference type="PROSITE" id="PS50294">
    <property type="entry name" value="WD_REPEATS_REGION"/>
    <property type="match status" value="2"/>
</dbReference>
<protein>
    <recommendedName>
        <fullName evidence="8">CDC20/Fizzy WD40 domain-containing protein</fullName>
    </recommendedName>
</protein>
<dbReference type="PROSITE" id="PS50082">
    <property type="entry name" value="WD_REPEATS_2"/>
    <property type="match status" value="3"/>
</dbReference>
<keyword evidence="5" id="KW-0498">Mitosis</keyword>
<evidence type="ECO:0000256" key="4">
    <source>
        <dbReference type="ARBA" id="ARBA00022737"/>
    </source>
</evidence>
<evidence type="ECO:0000256" key="6">
    <source>
        <dbReference type="ARBA" id="ARBA00023306"/>
    </source>
</evidence>
<dbReference type="Pfam" id="PF24807">
    <property type="entry name" value="WD40_CDC20-Fz"/>
    <property type="match status" value="1"/>
</dbReference>
<dbReference type="InterPro" id="IPR015943">
    <property type="entry name" value="WD40/YVTN_repeat-like_dom_sf"/>
</dbReference>
<dbReference type="Gene3D" id="2.130.10.10">
    <property type="entry name" value="YVTN repeat-like/Quinoprotein amine dehydrogenase"/>
    <property type="match status" value="1"/>
</dbReference>
<sequence length="465" mass="50787">MSQNHHKKRRIYKSDRFIPARSAMDFDYCHHMMTTLTLREEAPAHDGVDDTNRPISHKELLAASLLHGSGSSAQPRPLLAIRDSTARRNRLVGAEPHHSLHFSSFVTPPASRLKTIPSNPRYIPSSPSCILDAPDLRDDFYLNLMDWGPNNIVAIALGMTVYLYNAHTSQVQDIPACTHPRDYVASVAWVKNTSSCGDGAYRLAVGTYLGELQIWDIEALTMVRSIQSHRGRISSLSWSCQVAGHGTLATGSRDAKVHLSDIRVARHLVGTLAHHQQEVCGLAWSPDGTTLASGSNDNNLCIWDHAMVRSNDSNTLSAPRLTLVHHSAAVRALAWSPSDRHILASGGGTTDGTIKLWNASTARLLRSVPTGSQVCSLVWSSTTQELVSAHGQLSASNQLTLWTYPSMKPLRDLTWHTSRALHLAISPNGTSVASAGADETLCFWNVFPSVALSDGRLNMPTAVIR</sequence>
<evidence type="ECO:0000259" key="8">
    <source>
        <dbReference type="Pfam" id="PF24807"/>
    </source>
</evidence>
<dbReference type="InterPro" id="IPR056150">
    <property type="entry name" value="WD40_CDC20-Fz"/>
</dbReference>
<comment type="caution">
    <text evidence="9">The sequence shown here is derived from an EMBL/GenBank/DDBJ whole genome shotgun (WGS) entry which is preliminary data.</text>
</comment>
<comment type="similarity">
    <text evidence="1">Belongs to the WD repeat CDC20/Fizzy family.</text>
</comment>
<evidence type="ECO:0000256" key="1">
    <source>
        <dbReference type="ARBA" id="ARBA00006445"/>
    </source>
</evidence>
<dbReference type="SUPFAM" id="SSF50978">
    <property type="entry name" value="WD40 repeat-like"/>
    <property type="match status" value="1"/>
</dbReference>
<dbReference type="GO" id="GO:1905786">
    <property type="term" value="P:positive regulation of anaphase-promoting complex-dependent catabolic process"/>
    <property type="evidence" value="ECO:0007669"/>
    <property type="project" value="TreeGrafter"/>
</dbReference>
<dbReference type="InterPro" id="IPR001680">
    <property type="entry name" value="WD40_rpt"/>
</dbReference>
<dbReference type="GO" id="GO:0051301">
    <property type="term" value="P:cell division"/>
    <property type="evidence" value="ECO:0007669"/>
    <property type="project" value="UniProtKB-KW"/>
</dbReference>
<reference evidence="9 10" key="1">
    <citation type="submission" date="2018-09" db="EMBL/GenBank/DDBJ databases">
        <title>Genomic investigation of the strawberry pathogen Phytophthora fragariae indicates pathogenicity is determined by transcriptional variation in three key races.</title>
        <authorList>
            <person name="Adams T.M."/>
            <person name="Armitage A.D."/>
            <person name="Sobczyk M.K."/>
            <person name="Bates H.J."/>
            <person name="Dunwell J.M."/>
            <person name="Nellist C.F."/>
            <person name="Harrison R.J."/>
        </authorList>
    </citation>
    <scope>NUCLEOTIDE SEQUENCE [LARGE SCALE GENOMIC DNA]</scope>
    <source>
        <strain evidence="9 10">SCRP249</strain>
    </source>
</reference>
<dbReference type="EMBL" id="QXFV01001300">
    <property type="protein sequence ID" value="KAE9009364.1"/>
    <property type="molecule type" value="Genomic_DNA"/>
</dbReference>
<dbReference type="InterPro" id="IPR019775">
    <property type="entry name" value="WD40_repeat_CS"/>
</dbReference>
<evidence type="ECO:0000313" key="10">
    <source>
        <dbReference type="Proteomes" id="UP000429607"/>
    </source>
</evidence>
<dbReference type="GO" id="GO:0031145">
    <property type="term" value="P:anaphase-promoting complex-dependent catabolic process"/>
    <property type="evidence" value="ECO:0007669"/>
    <property type="project" value="TreeGrafter"/>
</dbReference>
<dbReference type="PANTHER" id="PTHR19918">
    <property type="entry name" value="CELL DIVISION CYCLE 20 CDC20 FIZZY -RELATED"/>
    <property type="match status" value="1"/>
</dbReference>
<keyword evidence="4" id="KW-0677">Repeat</keyword>
<name>A0A6A3L0P5_9STRA</name>
<evidence type="ECO:0000256" key="2">
    <source>
        <dbReference type="ARBA" id="ARBA00022574"/>
    </source>
</evidence>
<organism evidence="9 10">
    <name type="scientific">Phytophthora rubi</name>
    <dbReference type="NCBI Taxonomy" id="129364"/>
    <lineage>
        <taxon>Eukaryota</taxon>
        <taxon>Sar</taxon>
        <taxon>Stramenopiles</taxon>
        <taxon>Oomycota</taxon>
        <taxon>Peronosporomycetes</taxon>
        <taxon>Peronosporales</taxon>
        <taxon>Peronosporaceae</taxon>
        <taxon>Phytophthora</taxon>
    </lineage>
</organism>
<evidence type="ECO:0000256" key="3">
    <source>
        <dbReference type="ARBA" id="ARBA00022618"/>
    </source>
</evidence>
<keyword evidence="6" id="KW-0131">Cell cycle</keyword>
<dbReference type="Proteomes" id="UP000429607">
    <property type="component" value="Unassembled WGS sequence"/>
</dbReference>
<evidence type="ECO:0000256" key="5">
    <source>
        <dbReference type="ARBA" id="ARBA00022776"/>
    </source>
</evidence>
<proteinExistence type="inferred from homology"/>
<evidence type="ECO:0000313" key="9">
    <source>
        <dbReference type="EMBL" id="KAE9009364.1"/>
    </source>
</evidence>
<keyword evidence="2 7" id="KW-0853">WD repeat</keyword>
<dbReference type="GO" id="GO:0010997">
    <property type="term" value="F:anaphase-promoting complex binding"/>
    <property type="evidence" value="ECO:0007669"/>
    <property type="project" value="InterPro"/>
</dbReference>
<feature type="repeat" description="WD" evidence="7">
    <location>
        <begin position="413"/>
        <end position="446"/>
    </location>
</feature>
<dbReference type="PROSITE" id="PS00678">
    <property type="entry name" value="WD_REPEATS_1"/>
    <property type="match status" value="2"/>
</dbReference>
<dbReference type="GO" id="GO:1990757">
    <property type="term" value="F:ubiquitin ligase activator activity"/>
    <property type="evidence" value="ECO:0007669"/>
    <property type="project" value="TreeGrafter"/>
</dbReference>
<dbReference type="PANTHER" id="PTHR19918:SF8">
    <property type="entry name" value="FI02843P"/>
    <property type="match status" value="1"/>
</dbReference>
<dbReference type="InterPro" id="IPR036322">
    <property type="entry name" value="WD40_repeat_dom_sf"/>
</dbReference>
<dbReference type="GO" id="GO:0005680">
    <property type="term" value="C:anaphase-promoting complex"/>
    <property type="evidence" value="ECO:0007669"/>
    <property type="project" value="TreeGrafter"/>
</dbReference>
<feature type="repeat" description="WD" evidence="7">
    <location>
        <begin position="272"/>
        <end position="304"/>
    </location>
</feature>
<keyword evidence="3" id="KW-0132">Cell division</keyword>
<dbReference type="AlphaFoldDB" id="A0A6A3L0P5"/>
<evidence type="ECO:0000256" key="7">
    <source>
        <dbReference type="PROSITE-ProRule" id="PRU00221"/>
    </source>
</evidence>
<dbReference type="SMART" id="SM00320">
    <property type="entry name" value="WD40"/>
    <property type="match status" value="6"/>
</dbReference>